<dbReference type="InterPro" id="IPR023299">
    <property type="entry name" value="ATPase_P-typ_cyto_dom_N"/>
</dbReference>
<dbReference type="SMART" id="SM00831">
    <property type="entry name" value="Cation_ATPase_N"/>
    <property type="match status" value="1"/>
</dbReference>
<dbReference type="SFLD" id="SFLDS00003">
    <property type="entry name" value="Haloacid_Dehalogenase"/>
    <property type="match status" value="1"/>
</dbReference>
<dbReference type="InterPro" id="IPR001757">
    <property type="entry name" value="P_typ_ATPase"/>
</dbReference>
<evidence type="ECO:0000256" key="9">
    <source>
        <dbReference type="ARBA" id="ARBA00023136"/>
    </source>
</evidence>
<dbReference type="RefSeq" id="WP_264891269.1">
    <property type="nucleotide sequence ID" value="NZ_CP110257.1"/>
</dbReference>
<dbReference type="Pfam" id="PF13246">
    <property type="entry name" value="Cation_ATPase"/>
    <property type="match status" value="1"/>
</dbReference>
<feature type="domain" description="Cation-transporting P-type ATPase N-terminal" evidence="11">
    <location>
        <begin position="14"/>
        <end position="88"/>
    </location>
</feature>
<evidence type="ECO:0000256" key="6">
    <source>
        <dbReference type="ARBA" id="ARBA00022840"/>
    </source>
</evidence>
<evidence type="ECO:0000256" key="8">
    <source>
        <dbReference type="ARBA" id="ARBA00022989"/>
    </source>
</evidence>
<dbReference type="InterPro" id="IPR006068">
    <property type="entry name" value="ATPase_P-typ_cation-transptr_C"/>
</dbReference>
<evidence type="ECO:0000256" key="1">
    <source>
        <dbReference type="ARBA" id="ARBA00004651"/>
    </source>
</evidence>
<dbReference type="InterPro" id="IPR008250">
    <property type="entry name" value="ATPase_P-typ_transduc_dom_A_sf"/>
</dbReference>
<evidence type="ECO:0000313" key="12">
    <source>
        <dbReference type="EMBL" id="UZD53686.1"/>
    </source>
</evidence>
<dbReference type="SUPFAM" id="SSF81665">
    <property type="entry name" value="Calcium ATPase, transmembrane domain M"/>
    <property type="match status" value="1"/>
</dbReference>
<feature type="transmembrane region" description="Helical" evidence="10">
    <location>
        <begin position="778"/>
        <end position="795"/>
    </location>
</feature>
<proteinExistence type="inferred from homology"/>
<feature type="transmembrane region" description="Helical" evidence="10">
    <location>
        <begin position="872"/>
        <end position="890"/>
    </location>
</feature>
<keyword evidence="8 10" id="KW-1133">Transmembrane helix</keyword>
<evidence type="ECO:0000256" key="3">
    <source>
        <dbReference type="ARBA" id="ARBA00022475"/>
    </source>
</evidence>
<feature type="transmembrane region" description="Helical" evidence="10">
    <location>
        <begin position="92"/>
        <end position="108"/>
    </location>
</feature>
<sequence>MPPTTTDDPDTTAPWHALSVEEALRRCGTDPQHGLDAQAALRLLAQYGPNALPEPPPRPLWRTFARQFKSPLIYILFAASVLAVALGHRGDAGVILAVVLVNAMIGTFQEGRAERSMAALRRLSTLHVRVRRGGVEHSVQAAELVPGDLMLLSAGDAVAADARLLEDAQLQVAEAALTGESVPVSKSSTAVPEATGLADRRDMVYAGTHVTAGRAVALVIATGERTEVGRIARLTEHADEPKTPLERRLDQFGRALVAAALGLFVLVVLLGMWRSLPLPDVLMVAISQMVSMVPEGLPVAMTIALAVGMQRMAERGALIRRLSAVETLGSTTVICSDKTGTLTRNEITAVELWLPAPGGPGRRITVGGIGYAPQGELLEEGRPADTSEPSLHDLLAAAALCNDAELAPPEEERAAWTVLGDPTEGALLVLAAKAGIDLAALREQSPRETELPFDSDAKLMATRHRLPGACHTVMVKGAPEAVLRLAKGMHHDTLAAARAASEAMASRALRVLAFGSVDDGELDPAQGFDALAGRVRLLGLVGQIDPPREEVKAAVAECRRAGIRPVMVTGDHKLTGLAIARELGIARPGDRAVDGMELERMGEAELRDELPSIAVFARVQPAQKLRIVEALQARGEVVAMTGDGVNDAPALARADVGVAMGVTGTEVAKSASKIVVTDDNFATIVAAVEQGRVVYNNVKKVVLYLFATSMAEVLVLLLALLGGFPLPLAAVQILWINIVTEGTVTVNLVMDPPEGDEMRRRPVSRDDRLLGKDMLQRIALMTPTIAAVTFGWFAWRLSQGVPEALVRTETFTVLAMCQWFNVLNCQSATASALGPRLLRNPWLAGGLALSVGLQIAVLYAPAMNTLFHTVPLPPASLIPLAALASLVLWVEEARKLLVGATRPRGA</sequence>
<evidence type="ECO:0000256" key="7">
    <source>
        <dbReference type="ARBA" id="ARBA00022967"/>
    </source>
</evidence>
<dbReference type="InterPro" id="IPR044492">
    <property type="entry name" value="P_typ_ATPase_HD_dom"/>
</dbReference>
<dbReference type="InterPro" id="IPR023298">
    <property type="entry name" value="ATPase_P-typ_TM_dom_sf"/>
</dbReference>
<dbReference type="PANTHER" id="PTHR43294:SF21">
    <property type="entry name" value="CATION TRANSPORTING ATPASE"/>
    <property type="match status" value="1"/>
</dbReference>
<organism evidence="12 13">
    <name type="scientific">Caldimonas aquatica</name>
    <dbReference type="NCBI Taxonomy" id="376175"/>
    <lineage>
        <taxon>Bacteria</taxon>
        <taxon>Pseudomonadati</taxon>
        <taxon>Pseudomonadota</taxon>
        <taxon>Betaproteobacteria</taxon>
        <taxon>Burkholderiales</taxon>
        <taxon>Sphaerotilaceae</taxon>
        <taxon>Caldimonas</taxon>
    </lineage>
</organism>
<evidence type="ECO:0000256" key="5">
    <source>
        <dbReference type="ARBA" id="ARBA00022741"/>
    </source>
</evidence>
<dbReference type="InterPro" id="IPR059000">
    <property type="entry name" value="ATPase_P-type_domA"/>
</dbReference>
<dbReference type="InterPro" id="IPR050510">
    <property type="entry name" value="Cation_transp_ATPase_P-type"/>
</dbReference>
<dbReference type="InterPro" id="IPR023214">
    <property type="entry name" value="HAD_sf"/>
</dbReference>
<dbReference type="Pfam" id="PF00690">
    <property type="entry name" value="Cation_ATPase_N"/>
    <property type="match status" value="1"/>
</dbReference>
<keyword evidence="6" id="KW-0067">ATP-binding</keyword>
<keyword evidence="7" id="KW-1278">Translocase</keyword>
<dbReference type="PRINTS" id="PR00119">
    <property type="entry name" value="CATATPASE"/>
</dbReference>
<feature type="transmembrane region" description="Helical" evidence="10">
    <location>
        <begin position="730"/>
        <end position="750"/>
    </location>
</feature>
<feature type="transmembrane region" description="Helical" evidence="10">
    <location>
        <begin position="255"/>
        <end position="276"/>
    </location>
</feature>
<dbReference type="Pfam" id="PF00122">
    <property type="entry name" value="E1-E2_ATPase"/>
    <property type="match status" value="1"/>
</dbReference>
<evidence type="ECO:0000256" key="4">
    <source>
        <dbReference type="ARBA" id="ARBA00022692"/>
    </source>
</evidence>
<name>A0ABY6MME1_9BURK</name>
<gene>
    <name evidence="12" type="ORF">OMP39_08205</name>
</gene>
<dbReference type="InterPro" id="IPR004014">
    <property type="entry name" value="ATPase_P-typ_cation-transptr_N"/>
</dbReference>
<dbReference type="SFLD" id="SFLDF00027">
    <property type="entry name" value="p-type_atpase"/>
    <property type="match status" value="1"/>
</dbReference>
<evidence type="ECO:0000259" key="11">
    <source>
        <dbReference type="SMART" id="SM00831"/>
    </source>
</evidence>
<dbReference type="Gene3D" id="1.20.1110.10">
    <property type="entry name" value="Calcium-transporting ATPase, transmembrane domain"/>
    <property type="match status" value="1"/>
</dbReference>
<dbReference type="Pfam" id="PF00689">
    <property type="entry name" value="Cation_ATPase_C"/>
    <property type="match status" value="1"/>
</dbReference>
<keyword evidence="9 10" id="KW-0472">Membrane</keyword>
<dbReference type="Gene3D" id="3.40.1110.10">
    <property type="entry name" value="Calcium-transporting ATPase, cytoplasmic domain N"/>
    <property type="match status" value="1"/>
</dbReference>
<comment type="subcellular location">
    <subcellularLocation>
        <location evidence="1">Cell membrane</location>
        <topology evidence="1">Multi-pass membrane protein</topology>
    </subcellularLocation>
</comment>
<evidence type="ECO:0000256" key="2">
    <source>
        <dbReference type="ARBA" id="ARBA00005675"/>
    </source>
</evidence>
<dbReference type="Gene3D" id="2.70.150.10">
    <property type="entry name" value="Calcium-transporting ATPase, cytoplasmic transduction domain A"/>
    <property type="match status" value="1"/>
</dbReference>
<dbReference type="PANTHER" id="PTHR43294">
    <property type="entry name" value="SODIUM/POTASSIUM-TRANSPORTING ATPASE SUBUNIT ALPHA"/>
    <property type="match status" value="1"/>
</dbReference>
<dbReference type="SUPFAM" id="SSF81660">
    <property type="entry name" value="Metal cation-transporting ATPase, ATP-binding domain N"/>
    <property type="match status" value="1"/>
</dbReference>
<dbReference type="InterPro" id="IPR018303">
    <property type="entry name" value="ATPase_P-typ_P_site"/>
</dbReference>
<dbReference type="PROSITE" id="PS00154">
    <property type="entry name" value="ATPASE_E1_E2"/>
    <property type="match status" value="1"/>
</dbReference>
<comment type="similarity">
    <text evidence="2">Belongs to the cation transport ATPase (P-type) (TC 3.A.3) family. Type IIA subfamily.</text>
</comment>
<keyword evidence="5" id="KW-0547">Nucleotide-binding</keyword>
<protein>
    <submittedName>
        <fullName evidence="12">HAD-IC family P-type ATPase</fullName>
    </submittedName>
</protein>
<keyword evidence="3" id="KW-1003">Cell membrane</keyword>
<evidence type="ECO:0000256" key="10">
    <source>
        <dbReference type="SAM" id="Phobius"/>
    </source>
</evidence>
<feature type="transmembrane region" description="Helical" evidence="10">
    <location>
        <begin position="68"/>
        <end position="86"/>
    </location>
</feature>
<dbReference type="InterPro" id="IPR036412">
    <property type="entry name" value="HAD-like_sf"/>
</dbReference>
<reference evidence="12" key="1">
    <citation type="submission" date="2022-10" db="EMBL/GenBank/DDBJ databases">
        <title>Complete genome sequence of Schlegelella aquatica LMG 23380.</title>
        <authorList>
            <person name="Musilova J."/>
            <person name="Kourilova X."/>
            <person name="Bezdicek M."/>
            <person name="Hermankova K."/>
            <person name="Obruca S."/>
            <person name="Sedlar K."/>
        </authorList>
    </citation>
    <scope>NUCLEOTIDE SEQUENCE</scope>
    <source>
        <strain evidence="12">LMG 23380</strain>
    </source>
</reference>
<dbReference type="SFLD" id="SFLDG00002">
    <property type="entry name" value="C1.7:_P-type_atpase_like"/>
    <property type="match status" value="1"/>
</dbReference>
<feature type="transmembrane region" description="Helical" evidence="10">
    <location>
        <begin position="701"/>
        <end position="724"/>
    </location>
</feature>
<dbReference type="Gene3D" id="3.40.50.1000">
    <property type="entry name" value="HAD superfamily/HAD-like"/>
    <property type="match status" value="1"/>
</dbReference>
<dbReference type="EMBL" id="CP110257">
    <property type="protein sequence ID" value="UZD53686.1"/>
    <property type="molecule type" value="Genomic_DNA"/>
</dbReference>
<dbReference type="SUPFAM" id="SSF56784">
    <property type="entry name" value="HAD-like"/>
    <property type="match status" value="1"/>
</dbReference>
<keyword evidence="4 10" id="KW-0812">Transmembrane</keyword>
<feature type="transmembrane region" description="Helical" evidence="10">
    <location>
        <begin position="842"/>
        <end position="860"/>
    </location>
</feature>
<dbReference type="SUPFAM" id="SSF81653">
    <property type="entry name" value="Calcium ATPase, transduction domain A"/>
    <property type="match status" value="1"/>
</dbReference>
<keyword evidence="13" id="KW-1185">Reference proteome</keyword>
<dbReference type="Proteomes" id="UP001163266">
    <property type="component" value="Chromosome"/>
</dbReference>
<dbReference type="NCBIfam" id="TIGR01494">
    <property type="entry name" value="ATPase_P-type"/>
    <property type="match status" value="2"/>
</dbReference>
<evidence type="ECO:0000313" key="13">
    <source>
        <dbReference type="Proteomes" id="UP001163266"/>
    </source>
</evidence>
<accession>A0ABY6MME1</accession>
<dbReference type="PRINTS" id="PR00120">
    <property type="entry name" value="HATPASE"/>
</dbReference>